<name>A0A5K3F4X4_MESCO</name>
<proteinExistence type="predicted"/>
<reference evidence="1" key="1">
    <citation type="submission" date="2019-11" db="UniProtKB">
        <authorList>
            <consortium name="WormBaseParasite"/>
        </authorList>
    </citation>
    <scope>IDENTIFICATION</scope>
</reference>
<sequence>MLDHLAAANPVSLCDPMACGKDKQPTTEGLGWEAPDAWLWLLIGQKSLFCCTSLLPIRVRVFYIGGSGCVRITQIEPQP</sequence>
<evidence type="ECO:0000313" key="1">
    <source>
        <dbReference type="WBParaSite" id="MCU_005474-RE"/>
    </source>
</evidence>
<dbReference type="AlphaFoldDB" id="A0A5K3F4X4"/>
<accession>A0A5K3F4X4</accession>
<organism evidence="1">
    <name type="scientific">Mesocestoides corti</name>
    <name type="common">Flatworm</name>
    <dbReference type="NCBI Taxonomy" id="53468"/>
    <lineage>
        <taxon>Eukaryota</taxon>
        <taxon>Metazoa</taxon>
        <taxon>Spiralia</taxon>
        <taxon>Lophotrochozoa</taxon>
        <taxon>Platyhelminthes</taxon>
        <taxon>Cestoda</taxon>
        <taxon>Eucestoda</taxon>
        <taxon>Cyclophyllidea</taxon>
        <taxon>Mesocestoididae</taxon>
        <taxon>Mesocestoides</taxon>
    </lineage>
</organism>
<dbReference type="WBParaSite" id="MCU_005474-RE">
    <property type="protein sequence ID" value="MCU_005474-RE"/>
    <property type="gene ID" value="MCU_005474"/>
</dbReference>
<protein>
    <submittedName>
        <fullName evidence="1">RUN domain-containing protein</fullName>
    </submittedName>
</protein>